<evidence type="ECO:0000313" key="1">
    <source>
        <dbReference type="EMBL" id="NYS25307.1"/>
    </source>
</evidence>
<accession>A0A7Z0I0C7</accession>
<proteinExistence type="predicted"/>
<reference evidence="1 2" key="1">
    <citation type="journal article" date="2000" name="Arch. Microbiol.">
        <title>Rhodobaca bogoriensis gen. nov. and sp. nov., an alkaliphilic purple nonsulfur bacterium from African Rift Valley soda lakes.</title>
        <authorList>
            <person name="Milford A.D."/>
            <person name="Achenbach L.A."/>
            <person name="Jung D.O."/>
            <person name="Madigan M.T."/>
        </authorList>
    </citation>
    <scope>NUCLEOTIDE SEQUENCE [LARGE SCALE GENOMIC DNA]</scope>
    <source>
        <strain evidence="1 2">2376</strain>
    </source>
</reference>
<protein>
    <submittedName>
        <fullName evidence="1">Uncharacterized protein</fullName>
    </submittedName>
</protein>
<organism evidence="1 2">
    <name type="scientific">Rhabdonatronobacter sediminivivens</name>
    <dbReference type="NCBI Taxonomy" id="2743469"/>
    <lineage>
        <taxon>Bacteria</taxon>
        <taxon>Pseudomonadati</taxon>
        <taxon>Pseudomonadota</taxon>
        <taxon>Alphaproteobacteria</taxon>
        <taxon>Rhodobacterales</taxon>
        <taxon>Paracoccaceae</taxon>
        <taxon>Rhabdonatronobacter</taxon>
    </lineage>
</organism>
<name>A0A7Z0I0C7_9RHOB</name>
<comment type="caution">
    <text evidence="1">The sequence shown here is derived from an EMBL/GenBank/DDBJ whole genome shotgun (WGS) entry which is preliminary data.</text>
</comment>
<sequence>MSTWISERSWRCLRQSVLIGAALVLSGCFDIGRSVPDLSRGGTETRVFRDPGGLAITGPSGYCIDPENAVRQADGGFVLLGGCDVLAGARRGPRHHAILSATYAMVDAGIAIRDYASFLDTARGQAMLSRADDAATITVLDRDLRGDVLYLHIRDTSPNEGARLAAEHWRAALVVNGHGVMLSVHSTEASPIAPAEGRSKITAFVRAVQRAN</sequence>
<dbReference type="EMBL" id="JACBXS010000017">
    <property type="protein sequence ID" value="NYS25307.1"/>
    <property type="molecule type" value="Genomic_DNA"/>
</dbReference>
<dbReference type="Proteomes" id="UP000529417">
    <property type="component" value="Unassembled WGS sequence"/>
</dbReference>
<dbReference type="AlphaFoldDB" id="A0A7Z0I0C7"/>
<gene>
    <name evidence="1" type="ORF">HUK65_09915</name>
</gene>
<evidence type="ECO:0000313" key="2">
    <source>
        <dbReference type="Proteomes" id="UP000529417"/>
    </source>
</evidence>
<keyword evidence="2" id="KW-1185">Reference proteome</keyword>